<dbReference type="InterPro" id="IPR020476">
    <property type="entry name" value="Nudix_hydrolase"/>
</dbReference>
<evidence type="ECO:0000256" key="14">
    <source>
        <dbReference type="ARBA" id="ARBA00041592"/>
    </source>
</evidence>
<keyword evidence="19" id="KW-1185">Reference proteome</keyword>
<gene>
    <name evidence="18" type="ORF">A8135_00615</name>
</gene>
<evidence type="ECO:0000256" key="4">
    <source>
        <dbReference type="ARBA" id="ARBA00022705"/>
    </source>
</evidence>
<dbReference type="Gene3D" id="3.90.79.10">
    <property type="entry name" value="Nucleoside Triphosphate Pyrophosphohydrolase"/>
    <property type="match status" value="1"/>
</dbReference>
<dbReference type="InterPro" id="IPR003561">
    <property type="entry name" value="Mutator_MutT"/>
</dbReference>
<organism evidence="18 19">
    <name type="scientific">Legionella jamestowniensis</name>
    <dbReference type="NCBI Taxonomy" id="455"/>
    <lineage>
        <taxon>Bacteria</taxon>
        <taxon>Pseudomonadati</taxon>
        <taxon>Pseudomonadota</taxon>
        <taxon>Gammaproteobacteria</taxon>
        <taxon>Legionellales</taxon>
        <taxon>Legionellaceae</taxon>
        <taxon>Legionella</taxon>
    </lineage>
</organism>
<dbReference type="Proteomes" id="UP000093336">
    <property type="component" value="Unassembled WGS sequence"/>
</dbReference>
<sequence>MPRKFSLKVAVAVILNQSGEVLITRRPSHVPHGGLWEFPGGKVEPDETPAEALVREIKEEVGLEILSFRFLEEITHAYSTKVVSLLIFVVRDYKGEPHCLESQMDLRWATISDLTTYEFPEANIKIFDLLHGLETVN</sequence>
<evidence type="ECO:0000256" key="9">
    <source>
        <dbReference type="ARBA" id="ARBA00023204"/>
    </source>
</evidence>
<comment type="catalytic activity">
    <reaction evidence="11">
        <text>8-oxo-GTP + H2O = 8-oxo-GMP + diphosphate + H(+)</text>
        <dbReference type="Rhea" id="RHEA:67616"/>
        <dbReference type="ChEBI" id="CHEBI:15377"/>
        <dbReference type="ChEBI" id="CHEBI:15378"/>
        <dbReference type="ChEBI" id="CHEBI:33019"/>
        <dbReference type="ChEBI" id="CHEBI:143553"/>
        <dbReference type="ChEBI" id="CHEBI:145694"/>
    </reaction>
</comment>
<dbReference type="CDD" id="cd03425">
    <property type="entry name" value="NUDIX_MutT_NudA_like"/>
    <property type="match status" value="1"/>
</dbReference>
<evidence type="ECO:0000256" key="10">
    <source>
        <dbReference type="ARBA" id="ARBA00035861"/>
    </source>
</evidence>
<keyword evidence="8" id="KW-0460">Magnesium</keyword>
<dbReference type="RefSeq" id="WP_058450303.1">
    <property type="nucleotide sequence ID" value="NZ_CAAAJF010000011.1"/>
</dbReference>
<name>A0ABX2XXK5_9GAMM</name>
<evidence type="ECO:0000259" key="17">
    <source>
        <dbReference type="PROSITE" id="PS51462"/>
    </source>
</evidence>
<evidence type="ECO:0000256" key="8">
    <source>
        <dbReference type="ARBA" id="ARBA00022842"/>
    </source>
</evidence>
<dbReference type="InterPro" id="IPR020084">
    <property type="entry name" value="NUDIX_hydrolase_CS"/>
</dbReference>
<keyword evidence="7" id="KW-0378">Hydrolase</keyword>
<comment type="caution">
    <text evidence="18">The sequence shown here is derived from an EMBL/GenBank/DDBJ whole genome shotgun (WGS) entry which is preliminary data.</text>
</comment>
<evidence type="ECO:0000256" key="1">
    <source>
        <dbReference type="ARBA" id="ARBA00001946"/>
    </source>
</evidence>
<dbReference type="PROSITE" id="PS51462">
    <property type="entry name" value="NUDIX"/>
    <property type="match status" value="1"/>
</dbReference>
<keyword evidence="3" id="KW-0515">Mutator protein</keyword>
<evidence type="ECO:0000256" key="6">
    <source>
        <dbReference type="ARBA" id="ARBA00022763"/>
    </source>
</evidence>
<evidence type="ECO:0000256" key="13">
    <source>
        <dbReference type="ARBA" id="ARBA00040794"/>
    </source>
</evidence>
<dbReference type="EMBL" id="LYOZ01000010">
    <property type="protein sequence ID" value="OCH98579.1"/>
    <property type="molecule type" value="Genomic_DNA"/>
</dbReference>
<protein>
    <recommendedName>
        <fullName evidence="13">8-oxo-dGTP diphosphatase</fullName>
        <ecNumber evidence="12">3.6.1.55</ecNumber>
    </recommendedName>
    <alternativeName>
        <fullName evidence="16">7,8-dihydro-8-oxoguanine-triphosphatase</fullName>
    </alternativeName>
    <alternativeName>
        <fullName evidence="15">Mutator protein MutT</fullName>
    </alternativeName>
    <alternativeName>
        <fullName evidence="14">dGTP pyrophosphohydrolase</fullName>
    </alternativeName>
</protein>
<dbReference type="NCBIfam" id="TIGR00586">
    <property type="entry name" value="mutt"/>
    <property type="match status" value="1"/>
</dbReference>
<evidence type="ECO:0000256" key="15">
    <source>
        <dbReference type="ARBA" id="ARBA00041979"/>
    </source>
</evidence>
<keyword evidence="5" id="KW-0479">Metal-binding</keyword>
<keyword evidence="6" id="KW-0227">DNA damage</keyword>
<evidence type="ECO:0000256" key="7">
    <source>
        <dbReference type="ARBA" id="ARBA00022801"/>
    </source>
</evidence>
<evidence type="ECO:0000256" key="16">
    <source>
        <dbReference type="ARBA" id="ARBA00042798"/>
    </source>
</evidence>
<dbReference type="Pfam" id="PF14815">
    <property type="entry name" value="NUDIX_4"/>
    <property type="match status" value="1"/>
</dbReference>
<proteinExistence type="inferred from homology"/>
<evidence type="ECO:0000313" key="18">
    <source>
        <dbReference type="EMBL" id="OCH98579.1"/>
    </source>
</evidence>
<evidence type="ECO:0000256" key="12">
    <source>
        <dbReference type="ARBA" id="ARBA00038905"/>
    </source>
</evidence>
<evidence type="ECO:0000313" key="19">
    <source>
        <dbReference type="Proteomes" id="UP000093336"/>
    </source>
</evidence>
<dbReference type="InterPro" id="IPR015797">
    <property type="entry name" value="NUDIX_hydrolase-like_dom_sf"/>
</dbReference>
<evidence type="ECO:0000256" key="3">
    <source>
        <dbReference type="ARBA" id="ARBA00022457"/>
    </source>
</evidence>
<keyword evidence="9" id="KW-0234">DNA repair</keyword>
<dbReference type="InterPro" id="IPR047127">
    <property type="entry name" value="MutT-like"/>
</dbReference>
<comment type="similarity">
    <text evidence="2">Belongs to the Nudix hydrolase family.</text>
</comment>
<dbReference type="PRINTS" id="PR00502">
    <property type="entry name" value="NUDIXFAMILY"/>
</dbReference>
<accession>A0ABX2XXK5</accession>
<dbReference type="PANTHER" id="PTHR47707">
    <property type="entry name" value="8-OXO-DGTP DIPHOSPHATASE"/>
    <property type="match status" value="1"/>
</dbReference>
<comment type="catalytic activity">
    <reaction evidence="10">
        <text>8-oxo-dGTP + H2O = 8-oxo-dGMP + diphosphate + H(+)</text>
        <dbReference type="Rhea" id="RHEA:31575"/>
        <dbReference type="ChEBI" id="CHEBI:15377"/>
        <dbReference type="ChEBI" id="CHEBI:15378"/>
        <dbReference type="ChEBI" id="CHEBI:33019"/>
        <dbReference type="ChEBI" id="CHEBI:63224"/>
        <dbReference type="ChEBI" id="CHEBI:77896"/>
        <dbReference type="EC" id="3.6.1.55"/>
    </reaction>
</comment>
<evidence type="ECO:0000256" key="2">
    <source>
        <dbReference type="ARBA" id="ARBA00005582"/>
    </source>
</evidence>
<keyword evidence="4" id="KW-0235">DNA replication</keyword>
<dbReference type="InterPro" id="IPR029119">
    <property type="entry name" value="MutY_C"/>
</dbReference>
<dbReference type="PROSITE" id="PS00893">
    <property type="entry name" value="NUDIX_BOX"/>
    <property type="match status" value="1"/>
</dbReference>
<dbReference type="EC" id="3.6.1.55" evidence="12"/>
<comment type="cofactor">
    <cofactor evidence="1">
        <name>Mg(2+)</name>
        <dbReference type="ChEBI" id="CHEBI:18420"/>
    </cofactor>
</comment>
<evidence type="ECO:0000256" key="5">
    <source>
        <dbReference type="ARBA" id="ARBA00022723"/>
    </source>
</evidence>
<evidence type="ECO:0000256" key="11">
    <source>
        <dbReference type="ARBA" id="ARBA00036904"/>
    </source>
</evidence>
<dbReference type="InterPro" id="IPR000086">
    <property type="entry name" value="NUDIX_hydrolase_dom"/>
</dbReference>
<dbReference type="SUPFAM" id="SSF55811">
    <property type="entry name" value="Nudix"/>
    <property type="match status" value="1"/>
</dbReference>
<reference evidence="18 19" key="1">
    <citation type="submission" date="2016-05" db="EMBL/GenBank/DDBJ databases">
        <authorList>
            <person name="Prochazka B."/>
            <person name="Indra A."/>
            <person name="Hasenberger P."/>
            <person name="Blaschitz M."/>
            <person name="Wagner L."/>
            <person name="Wewalka G."/>
            <person name="Sorschag S."/>
            <person name="Schmid D."/>
            <person name="Ruppitsch W."/>
        </authorList>
    </citation>
    <scope>NUCLEOTIDE SEQUENCE [LARGE SCALE GENOMIC DNA]</scope>
    <source>
        <strain evidence="18 19">974010_12</strain>
    </source>
</reference>
<dbReference type="PANTHER" id="PTHR47707:SF1">
    <property type="entry name" value="NUDIX HYDROLASE FAMILY PROTEIN"/>
    <property type="match status" value="1"/>
</dbReference>
<feature type="domain" description="Nudix hydrolase" evidence="17">
    <location>
        <begin position="6"/>
        <end position="132"/>
    </location>
</feature>